<gene>
    <name evidence="1" type="ORF">EXN66_Car003689</name>
</gene>
<organism evidence="1 2">
    <name type="scientific">Channa argus</name>
    <name type="common">Northern snakehead</name>
    <name type="synonym">Ophicephalus argus</name>
    <dbReference type="NCBI Taxonomy" id="215402"/>
    <lineage>
        <taxon>Eukaryota</taxon>
        <taxon>Metazoa</taxon>
        <taxon>Chordata</taxon>
        <taxon>Craniata</taxon>
        <taxon>Vertebrata</taxon>
        <taxon>Euteleostomi</taxon>
        <taxon>Actinopterygii</taxon>
        <taxon>Neopterygii</taxon>
        <taxon>Teleostei</taxon>
        <taxon>Neoteleostei</taxon>
        <taxon>Acanthomorphata</taxon>
        <taxon>Anabantaria</taxon>
        <taxon>Anabantiformes</taxon>
        <taxon>Channoidei</taxon>
        <taxon>Channidae</taxon>
        <taxon>Channa</taxon>
    </lineage>
</organism>
<evidence type="ECO:0000313" key="1">
    <source>
        <dbReference type="EMBL" id="KAF3688017.1"/>
    </source>
</evidence>
<keyword evidence="2" id="KW-1185">Reference proteome</keyword>
<dbReference type="EMBL" id="CM015714">
    <property type="protein sequence ID" value="KAF3688017.1"/>
    <property type="molecule type" value="Genomic_DNA"/>
</dbReference>
<proteinExistence type="predicted"/>
<reference evidence="2" key="2">
    <citation type="submission" date="2019-02" db="EMBL/GenBank/DDBJ databases">
        <title>Opniocepnalus argus Var Kimnra genome.</title>
        <authorList>
            <person name="Zhou C."/>
            <person name="Xiao S."/>
        </authorList>
    </citation>
    <scope>NUCLEOTIDE SEQUENCE [LARGE SCALE GENOMIC DNA]</scope>
</reference>
<sequence length="86" mass="9450">MLCVSHFGSVVTILDKRVVLWSQNGGGIYLPVCRVLVHRQAVNGEVRGKKRRVCVCVSDTTVSDAMPGKTIQYLNLMLACFIVDSP</sequence>
<name>A0A6G1PCP7_CHAAH</name>
<protein>
    <submittedName>
        <fullName evidence="1">Uncharacterized protein</fullName>
    </submittedName>
</protein>
<dbReference type="Proteomes" id="UP000503349">
    <property type="component" value="Chromosome 3"/>
</dbReference>
<evidence type="ECO:0000313" key="2">
    <source>
        <dbReference type="Proteomes" id="UP000503349"/>
    </source>
</evidence>
<reference evidence="1 2" key="1">
    <citation type="submission" date="2019-02" db="EMBL/GenBank/DDBJ databases">
        <title>Opniocepnalus argus genome.</title>
        <authorList>
            <person name="Zhou C."/>
            <person name="Xiao S."/>
        </authorList>
    </citation>
    <scope>NUCLEOTIDE SEQUENCE [LARGE SCALE GENOMIC DNA]</scope>
    <source>
        <strain evidence="1">OARG1902GOOAL</strain>
        <tissue evidence="1">Muscle</tissue>
    </source>
</reference>
<dbReference type="AlphaFoldDB" id="A0A6G1PCP7"/>
<accession>A0A6G1PCP7</accession>